<protein>
    <submittedName>
        <fullName evidence="1">MBL fold metallo-hydrolase</fullName>
    </submittedName>
</protein>
<evidence type="ECO:0000313" key="1">
    <source>
        <dbReference type="EMBL" id="MBA2935652.1"/>
    </source>
</evidence>
<dbReference type="PANTHER" id="PTHR30619:SF1">
    <property type="entry name" value="RECOMBINATION PROTEIN 2"/>
    <property type="match status" value="1"/>
</dbReference>
<dbReference type="EMBL" id="JACEIB010000026">
    <property type="protein sequence ID" value="MBA2935652.1"/>
    <property type="molecule type" value="Genomic_DNA"/>
</dbReference>
<dbReference type="Proteomes" id="UP000570166">
    <property type="component" value="Unassembled WGS sequence"/>
</dbReference>
<gene>
    <name evidence="1" type="ORF">HZF05_16330</name>
</gene>
<dbReference type="GO" id="GO:0016787">
    <property type="term" value="F:hydrolase activity"/>
    <property type="evidence" value="ECO:0007669"/>
    <property type="project" value="UniProtKB-KW"/>
</dbReference>
<sequence>MSTIKSFAVGNGDMFYIKHDSDNFTIIDCDLCEDNADAIIDELKEVSKDKGVSRFICTHPDEDHFGGIERLDDKMPIANFYVVKNQAIKDEDTTSFKRYCALRDGDKAFYIAKGCSRRWMNLGNEERGSSGISILWPDLDNEHFKDALAACDAGESYNNTSAVVRYSLEGGASVMWLGDLETDFMESIVDDIKLEKTTIVFAAHHGRKSGKIPDSWLEKLDPQIIVIGEAESRHLHYYTGYERITQNRAGDITFDLEGSKVHIYVSNGSYKNETLAKKLTDEGQSKFDGYFGSLEVETEYTLEEAA</sequence>
<evidence type="ECO:0000313" key="2">
    <source>
        <dbReference type="Proteomes" id="UP000570166"/>
    </source>
</evidence>
<dbReference type="SUPFAM" id="SSF56281">
    <property type="entry name" value="Metallo-hydrolase/oxidoreductase"/>
    <property type="match status" value="1"/>
</dbReference>
<comment type="caution">
    <text evidence="1">The sequence shown here is derived from an EMBL/GenBank/DDBJ whole genome shotgun (WGS) entry which is preliminary data.</text>
</comment>
<reference evidence="1 2" key="1">
    <citation type="submission" date="2020-07" db="EMBL/GenBank/DDBJ databases">
        <authorList>
            <person name="Sun Q."/>
        </authorList>
    </citation>
    <scope>NUCLEOTIDE SEQUENCE [LARGE SCALE GENOMIC DNA]</scope>
    <source>
        <strain evidence="1 2">CGMCC 1.13654</strain>
    </source>
</reference>
<keyword evidence="2" id="KW-1185">Reference proteome</keyword>
<name>A0A838LA03_9SPHN</name>
<dbReference type="Gene3D" id="3.60.15.10">
    <property type="entry name" value="Ribonuclease Z/Hydroxyacylglutathione hydrolase-like"/>
    <property type="match status" value="1"/>
</dbReference>
<dbReference type="AlphaFoldDB" id="A0A838LA03"/>
<keyword evidence="1" id="KW-0378">Hydrolase</keyword>
<dbReference type="InterPro" id="IPR036866">
    <property type="entry name" value="RibonucZ/Hydroxyglut_hydro"/>
</dbReference>
<accession>A0A838LA03</accession>
<organism evidence="1 2">
    <name type="scientific">Sphingomonas chungangi</name>
    <dbReference type="NCBI Taxonomy" id="2683589"/>
    <lineage>
        <taxon>Bacteria</taxon>
        <taxon>Pseudomonadati</taxon>
        <taxon>Pseudomonadota</taxon>
        <taxon>Alphaproteobacteria</taxon>
        <taxon>Sphingomonadales</taxon>
        <taxon>Sphingomonadaceae</taxon>
        <taxon>Sphingomonas</taxon>
    </lineage>
</organism>
<proteinExistence type="predicted"/>
<dbReference type="InterPro" id="IPR052159">
    <property type="entry name" value="Competence_DNA_uptake"/>
</dbReference>
<dbReference type="RefSeq" id="WP_160362864.1">
    <property type="nucleotide sequence ID" value="NZ_JACEIB010000026.1"/>
</dbReference>
<dbReference type="PANTHER" id="PTHR30619">
    <property type="entry name" value="DNA INTERNALIZATION/COMPETENCE PROTEIN COMEC/REC2"/>
    <property type="match status" value="1"/>
</dbReference>